<evidence type="ECO:0000259" key="6">
    <source>
        <dbReference type="PROSITE" id="PS50234"/>
    </source>
</evidence>
<dbReference type="CDD" id="cd00033">
    <property type="entry name" value="CCP"/>
    <property type="match status" value="7"/>
</dbReference>
<comment type="caution">
    <text evidence="8">The sequence shown here is derived from an EMBL/GenBank/DDBJ whole genome shotgun (WGS) entry which is preliminary data.</text>
</comment>
<feature type="disulfide bond" evidence="4">
    <location>
        <begin position="509"/>
        <end position="552"/>
    </location>
</feature>
<evidence type="ECO:0000259" key="7">
    <source>
        <dbReference type="PROSITE" id="PS50923"/>
    </source>
</evidence>
<evidence type="ECO:0000313" key="8">
    <source>
        <dbReference type="EMBL" id="CAK8695683.1"/>
    </source>
</evidence>
<keyword evidence="9" id="KW-1185">Reference proteome</keyword>
<feature type="domain" description="VWFA" evidence="6">
    <location>
        <begin position="576"/>
        <end position="655"/>
    </location>
</feature>
<evidence type="ECO:0000256" key="2">
    <source>
        <dbReference type="ARBA" id="ARBA00022737"/>
    </source>
</evidence>
<dbReference type="InterPro" id="IPR000436">
    <property type="entry name" value="Sushi_SCR_CCP_dom"/>
</dbReference>
<dbReference type="InterPro" id="IPR045860">
    <property type="entry name" value="Snake_toxin-like_sf"/>
</dbReference>
<keyword evidence="4" id="KW-0768">Sushi</keyword>
<dbReference type="SUPFAM" id="SSF53300">
    <property type="entry name" value="vWA-like"/>
    <property type="match status" value="1"/>
</dbReference>
<dbReference type="PROSITE" id="PS50923">
    <property type="entry name" value="SUSHI"/>
    <property type="match status" value="7"/>
</dbReference>
<feature type="domain" description="Sushi" evidence="7">
    <location>
        <begin position="507"/>
        <end position="567"/>
    </location>
</feature>
<feature type="domain" description="Sushi" evidence="7">
    <location>
        <begin position="311"/>
        <end position="376"/>
    </location>
</feature>
<keyword evidence="3 4" id="KW-1015">Disulfide bond</keyword>
<dbReference type="Proteomes" id="UP001642483">
    <property type="component" value="Unassembled WGS sequence"/>
</dbReference>
<feature type="chain" id="PRO_5047084601" evidence="5">
    <location>
        <begin position="19"/>
        <end position="683"/>
    </location>
</feature>
<evidence type="ECO:0000256" key="4">
    <source>
        <dbReference type="PROSITE-ProRule" id="PRU00302"/>
    </source>
</evidence>
<dbReference type="SMART" id="SM00032">
    <property type="entry name" value="CCP"/>
    <property type="match status" value="7"/>
</dbReference>
<feature type="domain" description="Sushi" evidence="7">
    <location>
        <begin position="121"/>
        <end position="180"/>
    </location>
</feature>
<dbReference type="PANTHER" id="PTHR45656:SF4">
    <property type="entry name" value="PROTEIN CBR-CLEC-78"/>
    <property type="match status" value="1"/>
</dbReference>
<evidence type="ECO:0000313" key="9">
    <source>
        <dbReference type="Proteomes" id="UP001642483"/>
    </source>
</evidence>
<gene>
    <name evidence="8" type="ORF">CVLEPA_LOCUS28923</name>
</gene>
<feature type="domain" description="Sushi" evidence="7">
    <location>
        <begin position="182"/>
        <end position="247"/>
    </location>
</feature>
<dbReference type="InterPro" id="IPR035976">
    <property type="entry name" value="Sushi/SCR/CCP_sf"/>
</dbReference>
<reference evidence="8 9" key="1">
    <citation type="submission" date="2024-02" db="EMBL/GenBank/DDBJ databases">
        <authorList>
            <person name="Daric V."/>
            <person name="Darras S."/>
        </authorList>
    </citation>
    <scope>NUCLEOTIDE SEQUENCE [LARGE SCALE GENOMIC DNA]</scope>
</reference>
<dbReference type="InterPro" id="IPR036465">
    <property type="entry name" value="vWFA_dom_sf"/>
</dbReference>
<dbReference type="EMBL" id="CAWYQH010000152">
    <property type="protein sequence ID" value="CAK8695683.1"/>
    <property type="molecule type" value="Genomic_DNA"/>
</dbReference>
<dbReference type="Gene3D" id="2.10.70.10">
    <property type="entry name" value="Complement Module, domain 1"/>
    <property type="match status" value="7"/>
</dbReference>
<dbReference type="InterPro" id="IPR051277">
    <property type="entry name" value="SEZ6_CSMD_C4BPB_Regulators"/>
</dbReference>
<dbReference type="PROSITE" id="PS50234">
    <property type="entry name" value="VWFA"/>
    <property type="match status" value="1"/>
</dbReference>
<keyword evidence="1 5" id="KW-0732">Signal</keyword>
<evidence type="ECO:0000256" key="1">
    <source>
        <dbReference type="ARBA" id="ARBA00022729"/>
    </source>
</evidence>
<dbReference type="PANTHER" id="PTHR45656">
    <property type="entry name" value="PROTEIN CBR-CLEC-78"/>
    <property type="match status" value="1"/>
</dbReference>
<dbReference type="Pfam" id="PF00092">
    <property type="entry name" value="VWA"/>
    <property type="match status" value="1"/>
</dbReference>
<protein>
    <submittedName>
        <fullName evidence="8">Uncharacterized protein</fullName>
    </submittedName>
</protein>
<feature type="signal peptide" evidence="5">
    <location>
        <begin position="1"/>
        <end position="18"/>
    </location>
</feature>
<dbReference type="InterPro" id="IPR002035">
    <property type="entry name" value="VWF_A"/>
</dbReference>
<keyword evidence="2" id="KW-0677">Repeat</keyword>
<feature type="domain" description="Sushi" evidence="7">
    <location>
        <begin position="377"/>
        <end position="442"/>
    </location>
</feature>
<feature type="domain" description="Sushi" evidence="7">
    <location>
        <begin position="248"/>
        <end position="310"/>
    </location>
</feature>
<dbReference type="CDD" id="cd23539">
    <property type="entry name" value="TFP_LU_ECD_CinHb4_like"/>
    <property type="match status" value="1"/>
</dbReference>
<feature type="domain" description="Sushi" evidence="7">
    <location>
        <begin position="443"/>
        <end position="506"/>
    </location>
</feature>
<proteinExistence type="predicted"/>
<name>A0ABP0GWI6_CLALP</name>
<evidence type="ECO:0000256" key="3">
    <source>
        <dbReference type="ARBA" id="ARBA00023157"/>
    </source>
</evidence>
<dbReference type="SUPFAM" id="SSF57535">
    <property type="entry name" value="Complement control module/SCR domain"/>
    <property type="match status" value="7"/>
</dbReference>
<comment type="caution">
    <text evidence="4">Lacks conserved residue(s) required for the propagation of feature annotation.</text>
</comment>
<dbReference type="Gene3D" id="3.40.50.410">
    <property type="entry name" value="von Willebrand factor, type A domain"/>
    <property type="match status" value="1"/>
</dbReference>
<feature type="disulfide bond" evidence="4">
    <location>
        <begin position="151"/>
        <end position="178"/>
    </location>
</feature>
<evidence type="ECO:0000256" key="5">
    <source>
        <dbReference type="SAM" id="SignalP"/>
    </source>
</evidence>
<sequence>MNFSYLVLLVIRMSLTKGLKCWECDNVFTHEDCVKEGNLQICNANENSCQIELRHGGWGRKYMITKRCKQTKACQNNFEQNVGEAWLPMQCNLKPPSSVCRCCCQTDECNREGLNCWGIAHRCEPSHNIPRNGQMQCVDENKVGSICHFRCDKGFNLEGSDTSTCMPSETWDAKAPVCKPILRCLPSHTAPVNAEVQCTKHNLESSQCTFSCKPGYTLVGLRTSVCRDDNNGDSKGKWSSPAPVCEEIKCAPVQVDPANGRAICSDNERLGSRCDFSCDPNYAPIGNVSTLCVDNNGVGVWLQTPPVCQAIRCQPEYTNPENGSIECSKVNFLRSRCRFTCNEGFGLVGSPLTVCFDDGNDDITGIWSHRPATCQIITCFLPHTPPDNGHVTCTNGRFYGSMCKFHCDEGYDLLGDSECVCEDDPRGGAAGQWSGPAPICRRKVCPPGPGIPTNGRTVCSDDAFLGSICEFACDDLYRRVGSLYSKCAENAAYSVTWDSLVPVCERITCPNQLSLPHGEVICSDLDYPDSMCSFSCSDSYNLYPANTLSNVCQNSSQWDPPTPCCARSCPPYAAMDIVVVLDSSSSVGADNWVKIKTFVRGFLSKFEVSPEASYIGAFRFNAEIDEDTQIFLNDFPDSRADFNEAFDKIPYDGSGVRCSYFTASWKTGLKPSCSDRRQKRKHY</sequence>
<accession>A0ABP0GWI6</accession>
<dbReference type="SUPFAM" id="SSF57302">
    <property type="entry name" value="Snake toxin-like"/>
    <property type="match status" value="1"/>
</dbReference>
<dbReference type="Pfam" id="PF00084">
    <property type="entry name" value="Sushi"/>
    <property type="match status" value="6"/>
</dbReference>
<organism evidence="8 9">
    <name type="scientific">Clavelina lepadiformis</name>
    <name type="common">Light-bulb sea squirt</name>
    <name type="synonym">Ascidia lepadiformis</name>
    <dbReference type="NCBI Taxonomy" id="159417"/>
    <lineage>
        <taxon>Eukaryota</taxon>
        <taxon>Metazoa</taxon>
        <taxon>Chordata</taxon>
        <taxon>Tunicata</taxon>
        <taxon>Ascidiacea</taxon>
        <taxon>Aplousobranchia</taxon>
        <taxon>Clavelinidae</taxon>
        <taxon>Clavelina</taxon>
    </lineage>
</organism>